<keyword evidence="2" id="KW-1185">Reference proteome</keyword>
<evidence type="ECO:0000313" key="2">
    <source>
        <dbReference type="Proteomes" id="UP000827976"/>
    </source>
</evidence>
<comment type="caution">
    <text evidence="1">The sequence shown here is derived from an EMBL/GenBank/DDBJ whole genome shotgun (WGS) entry which is preliminary data.</text>
</comment>
<dbReference type="EMBL" id="CM037028">
    <property type="protein sequence ID" value="KAH7656527.1"/>
    <property type="molecule type" value="Genomic_DNA"/>
</dbReference>
<sequence length="169" mass="19181">MEYYVYVVLILPLLPVFFCVLITICARRHRWQVEENSGLPEISPDLHNLGDCNKQVANIPLIIYNKPSCFSSSNISAAAATATTNVGVAIVDATANVENNNSESERCVFCLEEFKEGETLRSLPVCKHMFHQQCIDQWFIKMSSFCPLCRIRVIFRPTEPCSFSWVNIN</sequence>
<reference evidence="2" key="1">
    <citation type="journal article" date="2022" name="Nat. Commun.">
        <title>Chromosome evolution and the genetic basis of agronomically important traits in greater yam.</title>
        <authorList>
            <person name="Bredeson J.V."/>
            <person name="Lyons J.B."/>
            <person name="Oniyinde I.O."/>
            <person name="Okereke N.R."/>
            <person name="Kolade O."/>
            <person name="Nnabue I."/>
            <person name="Nwadili C.O."/>
            <person name="Hribova E."/>
            <person name="Parker M."/>
            <person name="Nwogha J."/>
            <person name="Shu S."/>
            <person name="Carlson J."/>
            <person name="Kariba R."/>
            <person name="Muthemba S."/>
            <person name="Knop K."/>
            <person name="Barton G.J."/>
            <person name="Sherwood A.V."/>
            <person name="Lopez-Montes A."/>
            <person name="Asiedu R."/>
            <person name="Jamnadass R."/>
            <person name="Muchugi A."/>
            <person name="Goodstein D."/>
            <person name="Egesi C.N."/>
            <person name="Featherston J."/>
            <person name="Asfaw A."/>
            <person name="Simpson G.G."/>
            <person name="Dolezel J."/>
            <person name="Hendre P.S."/>
            <person name="Van Deynze A."/>
            <person name="Kumar P.L."/>
            <person name="Obidiegwu J.E."/>
            <person name="Bhattacharjee R."/>
            <person name="Rokhsar D.S."/>
        </authorList>
    </citation>
    <scope>NUCLEOTIDE SEQUENCE [LARGE SCALE GENOMIC DNA]</scope>
    <source>
        <strain evidence="2">cv. TDa95/00328</strain>
    </source>
</reference>
<gene>
    <name evidence="1" type="ORF">IHE45_18G079800</name>
</gene>
<dbReference type="Proteomes" id="UP000827976">
    <property type="component" value="Chromosome 18"/>
</dbReference>
<accession>A0ACB7U8D6</accession>
<evidence type="ECO:0000313" key="1">
    <source>
        <dbReference type="EMBL" id="KAH7656527.1"/>
    </source>
</evidence>
<name>A0ACB7U8D6_DIOAL</name>
<proteinExistence type="predicted"/>
<protein>
    <submittedName>
        <fullName evidence="1">Zinc finger RING/FYVE/PHD-type protein</fullName>
    </submittedName>
</protein>
<organism evidence="1 2">
    <name type="scientific">Dioscorea alata</name>
    <name type="common">Purple yam</name>
    <dbReference type="NCBI Taxonomy" id="55571"/>
    <lineage>
        <taxon>Eukaryota</taxon>
        <taxon>Viridiplantae</taxon>
        <taxon>Streptophyta</taxon>
        <taxon>Embryophyta</taxon>
        <taxon>Tracheophyta</taxon>
        <taxon>Spermatophyta</taxon>
        <taxon>Magnoliopsida</taxon>
        <taxon>Liliopsida</taxon>
        <taxon>Dioscoreales</taxon>
        <taxon>Dioscoreaceae</taxon>
        <taxon>Dioscorea</taxon>
    </lineage>
</organism>